<accession>A0A0A9HKD2</accession>
<dbReference type="EMBL" id="GBRH01160704">
    <property type="protein sequence ID" value="JAE37192.1"/>
    <property type="molecule type" value="Transcribed_RNA"/>
</dbReference>
<reference evidence="1" key="1">
    <citation type="submission" date="2014-09" db="EMBL/GenBank/DDBJ databases">
        <authorList>
            <person name="Magalhaes I.L.F."/>
            <person name="Oliveira U."/>
            <person name="Santos F.R."/>
            <person name="Vidigal T.H.D.A."/>
            <person name="Brescovit A.D."/>
            <person name="Santos A.J."/>
        </authorList>
    </citation>
    <scope>NUCLEOTIDE SEQUENCE</scope>
    <source>
        <tissue evidence="1">Shoot tissue taken approximately 20 cm above the soil surface</tissue>
    </source>
</reference>
<name>A0A0A9HKD2_ARUDO</name>
<reference evidence="1" key="2">
    <citation type="journal article" date="2015" name="Data Brief">
        <title>Shoot transcriptome of the giant reed, Arundo donax.</title>
        <authorList>
            <person name="Barrero R.A."/>
            <person name="Guerrero F.D."/>
            <person name="Moolhuijzen P."/>
            <person name="Goolsby J.A."/>
            <person name="Tidwell J."/>
            <person name="Bellgard S.E."/>
            <person name="Bellgard M.I."/>
        </authorList>
    </citation>
    <scope>NUCLEOTIDE SEQUENCE</scope>
    <source>
        <tissue evidence="1">Shoot tissue taken approximately 20 cm above the soil surface</tissue>
    </source>
</reference>
<organism evidence="1">
    <name type="scientific">Arundo donax</name>
    <name type="common">Giant reed</name>
    <name type="synonym">Donax arundinaceus</name>
    <dbReference type="NCBI Taxonomy" id="35708"/>
    <lineage>
        <taxon>Eukaryota</taxon>
        <taxon>Viridiplantae</taxon>
        <taxon>Streptophyta</taxon>
        <taxon>Embryophyta</taxon>
        <taxon>Tracheophyta</taxon>
        <taxon>Spermatophyta</taxon>
        <taxon>Magnoliopsida</taxon>
        <taxon>Liliopsida</taxon>
        <taxon>Poales</taxon>
        <taxon>Poaceae</taxon>
        <taxon>PACMAD clade</taxon>
        <taxon>Arundinoideae</taxon>
        <taxon>Arundineae</taxon>
        <taxon>Arundo</taxon>
    </lineage>
</organism>
<evidence type="ECO:0000313" key="1">
    <source>
        <dbReference type="EMBL" id="JAE37192.1"/>
    </source>
</evidence>
<proteinExistence type="predicted"/>
<protein>
    <submittedName>
        <fullName evidence="1">Uncharacterized protein</fullName>
    </submittedName>
</protein>
<sequence>MMHLQLSRWERGANSASLMSLSDHKGMLAVMLLLLQSSSSWHATMHSTAAALNLFTASLSLPCVSPVLNLRKRTDH</sequence>
<dbReference type="AlphaFoldDB" id="A0A0A9HKD2"/>